<dbReference type="EMBL" id="CP033972">
    <property type="protein sequence ID" value="AZG48109.1"/>
    <property type="molecule type" value="Genomic_DNA"/>
</dbReference>
<comment type="similarity">
    <text evidence="1">Belongs to the non-flavoprotein flavin reductase family.</text>
</comment>
<accession>A0A3G8JU79</accession>
<feature type="domain" description="Flavin reductase like" evidence="3">
    <location>
        <begin position="12"/>
        <end position="154"/>
    </location>
</feature>
<dbReference type="InterPro" id="IPR002563">
    <property type="entry name" value="Flavin_Rdtase-like_dom"/>
</dbReference>
<evidence type="ECO:0000259" key="3">
    <source>
        <dbReference type="SMART" id="SM00903"/>
    </source>
</evidence>
<gene>
    <name evidence="4" type="primary">hrb</name>
    <name evidence="4" type="ORF">D7316_04722</name>
</gene>
<dbReference type="PANTHER" id="PTHR30466:SF15">
    <property type="entry name" value="POSSIBLE OXIDOREDUCTASE"/>
    <property type="match status" value="1"/>
</dbReference>
<dbReference type="AlphaFoldDB" id="A0A3G8JU79"/>
<dbReference type="GO" id="GO:0010181">
    <property type="term" value="F:FMN binding"/>
    <property type="evidence" value="ECO:0007669"/>
    <property type="project" value="InterPro"/>
</dbReference>
<dbReference type="SMART" id="SM00903">
    <property type="entry name" value="Flavin_Reduct"/>
    <property type="match status" value="1"/>
</dbReference>
<dbReference type="Gene3D" id="2.30.110.10">
    <property type="entry name" value="Electron Transport, Fmn-binding Protein, Chain A"/>
    <property type="match status" value="1"/>
</dbReference>
<dbReference type="Pfam" id="PF01613">
    <property type="entry name" value="Flavin_Reduct"/>
    <property type="match status" value="1"/>
</dbReference>
<dbReference type="InterPro" id="IPR012349">
    <property type="entry name" value="Split_barrel_FMN-bd"/>
</dbReference>
<proteinExistence type="inferred from homology"/>
<keyword evidence="2" id="KW-0560">Oxidoreductase</keyword>
<sequence length="167" mass="18333">MCGHQDAFDDMVDAIDYPMFVVTVASSGRRAGCLVGFASQTSIDPQRFLIGISKRNHTHDIALDADHLAVHLLPKDRLDLAKLFGGHSGYEVDKFTRCEWSEGPHGLPILDGAAFWFAGEILRRIDTGDHDGFLLEPVDGGTRTGSEDPKAWITFSDVHDLEPGRDA</sequence>
<protein>
    <submittedName>
        <fullName evidence="4">High molecular weight rubredoxin</fullName>
    </submittedName>
</protein>
<keyword evidence="5" id="KW-1185">Reference proteome</keyword>
<reference evidence="4 5" key="1">
    <citation type="submission" date="2018-11" db="EMBL/GenBank/DDBJ databases">
        <title>Gordonia insulae sp. nov., isolated from an island soil.</title>
        <authorList>
            <person name="Kim Y.S."/>
            <person name="Kim S.B."/>
        </authorList>
    </citation>
    <scope>NUCLEOTIDE SEQUENCE [LARGE SCALE GENOMIC DNA]</scope>
    <source>
        <strain evidence="4 5">MMS17-SY073</strain>
    </source>
</reference>
<dbReference type="KEGG" id="gom:D7316_04722"/>
<dbReference type="Proteomes" id="UP000271469">
    <property type="component" value="Chromosome"/>
</dbReference>
<dbReference type="PANTHER" id="PTHR30466">
    <property type="entry name" value="FLAVIN REDUCTASE"/>
    <property type="match status" value="1"/>
</dbReference>
<dbReference type="SUPFAM" id="SSF50475">
    <property type="entry name" value="FMN-binding split barrel"/>
    <property type="match status" value="1"/>
</dbReference>
<dbReference type="InterPro" id="IPR050268">
    <property type="entry name" value="NADH-dep_flavin_reductase"/>
</dbReference>
<organism evidence="4 5">
    <name type="scientific">Gordonia insulae</name>
    <dbReference type="NCBI Taxonomy" id="2420509"/>
    <lineage>
        <taxon>Bacteria</taxon>
        <taxon>Bacillati</taxon>
        <taxon>Actinomycetota</taxon>
        <taxon>Actinomycetes</taxon>
        <taxon>Mycobacteriales</taxon>
        <taxon>Gordoniaceae</taxon>
        <taxon>Gordonia</taxon>
    </lineage>
</organism>
<name>A0A3G8JU79_9ACTN</name>
<evidence type="ECO:0000313" key="4">
    <source>
        <dbReference type="EMBL" id="AZG48109.1"/>
    </source>
</evidence>
<dbReference type="GO" id="GO:0042602">
    <property type="term" value="F:riboflavin reductase (NADPH) activity"/>
    <property type="evidence" value="ECO:0007669"/>
    <property type="project" value="TreeGrafter"/>
</dbReference>
<evidence type="ECO:0000313" key="5">
    <source>
        <dbReference type="Proteomes" id="UP000271469"/>
    </source>
</evidence>
<evidence type="ECO:0000256" key="1">
    <source>
        <dbReference type="ARBA" id="ARBA00008898"/>
    </source>
</evidence>
<evidence type="ECO:0000256" key="2">
    <source>
        <dbReference type="ARBA" id="ARBA00023002"/>
    </source>
</evidence>